<organism evidence="3 4">
    <name type="scientific">Luteimonas salinisoli</name>
    <dbReference type="NCBI Taxonomy" id="2752307"/>
    <lineage>
        <taxon>Bacteria</taxon>
        <taxon>Pseudomonadati</taxon>
        <taxon>Pseudomonadota</taxon>
        <taxon>Gammaproteobacteria</taxon>
        <taxon>Lysobacterales</taxon>
        <taxon>Lysobacteraceae</taxon>
        <taxon>Luteimonas</taxon>
    </lineage>
</organism>
<dbReference type="EMBL" id="JACCKA010000012">
    <property type="protein sequence ID" value="NZA25084.1"/>
    <property type="molecule type" value="Genomic_DNA"/>
</dbReference>
<protein>
    <recommendedName>
        <fullName evidence="5">PKD domain-containing protein</fullName>
    </recommendedName>
</protein>
<feature type="signal peptide" evidence="2">
    <location>
        <begin position="1"/>
        <end position="21"/>
    </location>
</feature>
<feature type="region of interest" description="Disordered" evidence="1">
    <location>
        <begin position="26"/>
        <end position="51"/>
    </location>
</feature>
<keyword evidence="2" id="KW-0732">Signal</keyword>
<feature type="compositionally biased region" description="Pro residues" evidence="1">
    <location>
        <begin position="29"/>
        <end position="50"/>
    </location>
</feature>
<reference evidence="3 4" key="1">
    <citation type="submission" date="2020-07" db="EMBL/GenBank/DDBJ databases">
        <title>Luteimonas sp. SJ-92.</title>
        <authorList>
            <person name="Huang X.-X."/>
            <person name="Xu L."/>
            <person name="Sun J.-Q."/>
        </authorList>
    </citation>
    <scope>NUCLEOTIDE SEQUENCE [LARGE SCALE GENOMIC DNA]</scope>
    <source>
        <strain evidence="3 4">SJ-92</strain>
    </source>
</reference>
<name>A0A853J8M0_9GAMM</name>
<comment type="caution">
    <text evidence="3">The sequence shown here is derived from an EMBL/GenBank/DDBJ whole genome shotgun (WGS) entry which is preliminary data.</text>
</comment>
<gene>
    <name evidence="3" type="ORF">H0E84_01680</name>
</gene>
<evidence type="ECO:0008006" key="5">
    <source>
        <dbReference type="Google" id="ProtNLM"/>
    </source>
</evidence>
<dbReference type="AlphaFoldDB" id="A0A853J8M0"/>
<evidence type="ECO:0000256" key="1">
    <source>
        <dbReference type="SAM" id="MobiDB-lite"/>
    </source>
</evidence>
<feature type="chain" id="PRO_5032776435" description="PKD domain-containing protein" evidence="2">
    <location>
        <begin position="22"/>
        <end position="169"/>
    </location>
</feature>
<keyword evidence="4" id="KW-1185">Reference proteome</keyword>
<evidence type="ECO:0000313" key="4">
    <source>
        <dbReference type="Proteomes" id="UP000578091"/>
    </source>
</evidence>
<sequence length="169" mass="17878">MNRIRPALLISALLIGSLALAACKRDPEPATPATPPTAQPAEPATPPAPERPVAAVTVTDVQLGTETTAERTIAEPATTFSAGDDTIVAAVSTTAAGGETALPSSGTLTARWTFQDGQLVDERSERLDFSGQDVTNFRISNPEDWPQGRYTLEISLDGEVVETREFTVE</sequence>
<dbReference type="Proteomes" id="UP000578091">
    <property type="component" value="Unassembled WGS sequence"/>
</dbReference>
<evidence type="ECO:0000256" key="2">
    <source>
        <dbReference type="SAM" id="SignalP"/>
    </source>
</evidence>
<proteinExistence type="predicted"/>
<dbReference type="RefSeq" id="WP_180676892.1">
    <property type="nucleotide sequence ID" value="NZ_JACCKA010000012.1"/>
</dbReference>
<evidence type="ECO:0000313" key="3">
    <source>
        <dbReference type="EMBL" id="NZA25084.1"/>
    </source>
</evidence>
<accession>A0A853J8M0</accession>
<dbReference type="PROSITE" id="PS51257">
    <property type="entry name" value="PROKAR_LIPOPROTEIN"/>
    <property type="match status" value="1"/>
</dbReference>